<dbReference type="InterPro" id="IPR052157">
    <property type="entry name" value="BCAA_transport_permease"/>
</dbReference>
<dbReference type="GO" id="GO:0015190">
    <property type="term" value="F:L-leucine transmembrane transporter activity"/>
    <property type="evidence" value="ECO:0007669"/>
    <property type="project" value="TreeGrafter"/>
</dbReference>
<evidence type="ECO:0000256" key="2">
    <source>
        <dbReference type="ARBA" id="ARBA00022519"/>
    </source>
</evidence>
<feature type="transmembrane region" description="Helical" evidence="3">
    <location>
        <begin position="29"/>
        <end position="47"/>
    </location>
</feature>
<dbReference type="EMBL" id="JAAMRR010000439">
    <property type="protein sequence ID" value="NGX95225.1"/>
    <property type="molecule type" value="Genomic_DNA"/>
</dbReference>
<keyword evidence="1" id="KW-0813">Transport</keyword>
<dbReference type="GO" id="GO:0015192">
    <property type="term" value="F:L-phenylalanine transmembrane transporter activity"/>
    <property type="evidence" value="ECO:0007669"/>
    <property type="project" value="TreeGrafter"/>
</dbReference>
<dbReference type="GO" id="GO:0015808">
    <property type="term" value="P:L-alanine transport"/>
    <property type="evidence" value="ECO:0007669"/>
    <property type="project" value="TreeGrafter"/>
</dbReference>
<comment type="caution">
    <text evidence="4">The sequence shown here is derived from an EMBL/GenBank/DDBJ whole genome shotgun (WGS) entry which is preliminary data.</text>
</comment>
<name>A0A7C9RE42_9BRAD</name>
<feature type="non-terminal residue" evidence="4">
    <location>
        <position position="1"/>
    </location>
</feature>
<evidence type="ECO:0000313" key="5">
    <source>
        <dbReference type="Proteomes" id="UP000480266"/>
    </source>
</evidence>
<dbReference type="GO" id="GO:1903806">
    <property type="term" value="P:L-isoleucine import across plasma membrane"/>
    <property type="evidence" value="ECO:0007669"/>
    <property type="project" value="TreeGrafter"/>
</dbReference>
<dbReference type="GO" id="GO:0005304">
    <property type="term" value="F:L-valine transmembrane transporter activity"/>
    <property type="evidence" value="ECO:0007669"/>
    <property type="project" value="TreeGrafter"/>
</dbReference>
<keyword evidence="3" id="KW-0472">Membrane</keyword>
<evidence type="ECO:0000256" key="3">
    <source>
        <dbReference type="SAM" id="Phobius"/>
    </source>
</evidence>
<sequence length="55" mass="5775">VTGAIIGGVALGIIETFGAAYVSVPYKDAFAFLVLIAFLVFRPQGIFGERVAEKA</sequence>
<dbReference type="GO" id="GO:0042941">
    <property type="term" value="P:D-alanine transmembrane transport"/>
    <property type="evidence" value="ECO:0007669"/>
    <property type="project" value="TreeGrafter"/>
</dbReference>
<keyword evidence="5" id="KW-1185">Reference proteome</keyword>
<evidence type="ECO:0000256" key="1">
    <source>
        <dbReference type="ARBA" id="ARBA00022448"/>
    </source>
</evidence>
<dbReference type="Proteomes" id="UP000480266">
    <property type="component" value="Unassembled WGS sequence"/>
</dbReference>
<reference evidence="4" key="1">
    <citation type="submission" date="2020-02" db="EMBL/GenBank/DDBJ databases">
        <title>Draft genome sequence of Candidatus Afipia apatlaquensis IBT-C3, a potential strain for decolorization of textile dyes.</title>
        <authorList>
            <person name="Sanchez-Reyes A."/>
            <person name="Breton-Deval L."/>
            <person name="Mangelson H."/>
            <person name="Sanchez-Flores A."/>
        </authorList>
    </citation>
    <scope>NUCLEOTIDE SEQUENCE [LARGE SCALE GENOMIC DNA]</scope>
    <source>
        <strain evidence="4">IBT-C3</strain>
    </source>
</reference>
<keyword evidence="3" id="KW-0812">Transmembrane</keyword>
<evidence type="ECO:0000313" key="4">
    <source>
        <dbReference type="EMBL" id="NGX95225.1"/>
    </source>
</evidence>
<dbReference type="PANTHER" id="PTHR11795:SF371">
    <property type="entry name" value="HIGH-AFFINITY BRANCHED-CHAIN AMINO ACID TRANSPORT SYSTEM PERMEASE PROTEIN LIVH"/>
    <property type="match status" value="1"/>
</dbReference>
<keyword evidence="3" id="KW-1133">Transmembrane helix</keyword>
<dbReference type="GO" id="GO:0015188">
    <property type="term" value="F:L-isoleucine transmembrane transporter activity"/>
    <property type="evidence" value="ECO:0007669"/>
    <property type="project" value="TreeGrafter"/>
</dbReference>
<gene>
    <name evidence="4" type="ORF">G4V63_08340</name>
</gene>
<dbReference type="PANTHER" id="PTHR11795">
    <property type="entry name" value="BRANCHED-CHAIN AMINO ACID TRANSPORT SYSTEM PERMEASE PROTEIN LIVH"/>
    <property type="match status" value="1"/>
</dbReference>
<organism evidence="4 5">
    <name type="scientific">Candidatus Afipia apatlaquensis</name>
    <dbReference type="NCBI Taxonomy" id="2712852"/>
    <lineage>
        <taxon>Bacteria</taxon>
        <taxon>Pseudomonadati</taxon>
        <taxon>Pseudomonadota</taxon>
        <taxon>Alphaproteobacteria</taxon>
        <taxon>Hyphomicrobiales</taxon>
        <taxon>Nitrobacteraceae</taxon>
        <taxon>Afipia</taxon>
    </lineage>
</organism>
<protein>
    <submittedName>
        <fullName evidence="4">Branched-chain amino acid ABC transporter permease</fullName>
    </submittedName>
</protein>
<keyword evidence="2" id="KW-1003">Cell membrane</keyword>
<dbReference type="GO" id="GO:0005886">
    <property type="term" value="C:plasma membrane"/>
    <property type="evidence" value="ECO:0007669"/>
    <property type="project" value="TreeGrafter"/>
</dbReference>
<accession>A0A7C9RE42</accession>
<proteinExistence type="predicted"/>
<dbReference type="AlphaFoldDB" id="A0A7C9RE42"/>
<keyword evidence="2" id="KW-0997">Cell inner membrane</keyword>